<comment type="caution">
    <text evidence="2">The sequence shown here is derived from an EMBL/GenBank/DDBJ whole genome shotgun (WGS) entry which is preliminary data.</text>
</comment>
<evidence type="ECO:0008006" key="4">
    <source>
        <dbReference type="Google" id="ProtNLM"/>
    </source>
</evidence>
<accession>A0A402AXM5</accession>
<name>A0A402AXM5_9CHLR</name>
<protein>
    <recommendedName>
        <fullName evidence="4">Adhesin domain-containing protein</fullName>
    </recommendedName>
</protein>
<evidence type="ECO:0000313" key="3">
    <source>
        <dbReference type="Proteomes" id="UP000287188"/>
    </source>
</evidence>
<dbReference type="Proteomes" id="UP000287188">
    <property type="component" value="Unassembled WGS sequence"/>
</dbReference>
<gene>
    <name evidence="2" type="ORF">KDK_76190</name>
</gene>
<dbReference type="RefSeq" id="WP_136625351.1">
    <property type="nucleotide sequence ID" value="NZ_BIFS01000002.1"/>
</dbReference>
<evidence type="ECO:0000313" key="2">
    <source>
        <dbReference type="EMBL" id="GCE23819.1"/>
    </source>
</evidence>
<dbReference type="OrthoDB" id="156605at2"/>
<organism evidence="2 3">
    <name type="scientific">Dictyobacter kobayashii</name>
    <dbReference type="NCBI Taxonomy" id="2014872"/>
    <lineage>
        <taxon>Bacteria</taxon>
        <taxon>Bacillati</taxon>
        <taxon>Chloroflexota</taxon>
        <taxon>Ktedonobacteria</taxon>
        <taxon>Ktedonobacterales</taxon>
        <taxon>Dictyobacteraceae</taxon>
        <taxon>Dictyobacter</taxon>
    </lineage>
</organism>
<reference evidence="3" key="1">
    <citation type="submission" date="2018-12" db="EMBL/GenBank/DDBJ databases">
        <title>Tengunoibacter tsumagoiensis gen. nov., sp. nov., Dictyobacter kobayashii sp. nov., D. alpinus sp. nov., and D. joshuensis sp. nov. and description of Dictyobacteraceae fam. nov. within the order Ktedonobacterales isolated from Tengu-no-mugimeshi.</title>
        <authorList>
            <person name="Wang C.M."/>
            <person name="Zheng Y."/>
            <person name="Sakai Y."/>
            <person name="Toyoda A."/>
            <person name="Minakuchi Y."/>
            <person name="Abe K."/>
            <person name="Yokota A."/>
            <person name="Yabe S."/>
        </authorList>
    </citation>
    <scope>NUCLEOTIDE SEQUENCE [LARGE SCALE GENOMIC DNA]</scope>
    <source>
        <strain evidence="3">Uno11</strain>
    </source>
</reference>
<keyword evidence="1" id="KW-0472">Membrane</keyword>
<keyword evidence="3" id="KW-1185">Reference proteome</keyword>
<keyword evidence="1" id="KW-1133">Transmembrane helix</keyword>
<dbReference type="EMBL" id="BIFS01000002">
    <property type="protein sequence ID" value="GCE23819.1"/>
    <property type="molecule type" value="Genomic_DNA"/>
</dbReference>
<proteinExistence type="predicted"/>
<evidence type="ECO:0000256" key="1">
    <source>
        <dbReference type="SAM" id="Phobius"/>
    </source>
</evidence>
<keyword evidence="1" id="KW-0812">Transmembrane</keyword>
<dbReference type="AlphaFoldDB" id="A0A402AXM5"/>
<feature type="transmembrane region" description="Helical" evidence="1">
    <location>
        <begin position="52"/>
        <end position="70"/>
    </location>
</feature>
<feature type="transmembrane region" description="Helical" evidence="1">
    <location>
        <begin position="28"/>
        <end position="46"/>
    </location>
</feature>
<sequence>MYEDGYAGSNASMGEKLRPRQFNLTEKWWYLFVGVVIGVLFSASFATSVKGLIPLVLLVIAGVFIWIFTGKQAMAEEPVRSFSVQGMASLAIHNPIGSLHIHRGEANSIVVRATKKTQGRFARLDDLKLVYVQEGNRLIIKTENNAQRSGASILSGIDLDITVPYNCDMRIEQSIGSIELDGIDGQLQVKMNIGSINASNVILRRNSNISTNIGTFEFNGELDPAGTYECHSNIGSVQMTLPAAAAFEVHAHSNIGSFENQFASNVQGVAPRARLNAHTNIGSVEIYKRQ</sequence>